<organism evidence="1 2">
    <name type="scientific">Billgrantia antri</name>
    <dbReference type="NCBI Taxonomy" id="2846777"/>
    <lineage>
        <taxon>Bacteria</taxon>
        <taxon>Pseudomonadati</taxon>
        <taxon>Pseudomonadota</taxon>
        <taxon>Gammaproteobacteria</taxon>
        <taxon>Oceanospirillales</taxon>
        <taxon>Halomonadaceae</taxon>
        <taxon>Billgrantia</taxon>
    </lineage>
</organism>
<keyword evidence="2" id="KW-1185">Reference proteome</keyword>
<reference evidence="1 2" key="1">
    <citation type="submission" date="2021-07" db="EMBL/GenBank/DDBJ databases">
        <authorList>
            <person name="So Y."/>
        </authorList>
    </citation>
    <scope>NUCLEOTIDE SEQUENCE [LARGE SCALE GENOMIC DNA]</scope>
    <source>
        <strain evidence="1 2">Y3S6</strain>
    </source>
</reference>
<name>A0ABS6ZQY9_9GAMM</name>
<evidence type="ECO:0000313" key="2">
    <source>
        <dbReference type="Proteomes" id="UP000769617"/>
    </source>
</evidence>
<proteinExistence type="predicted"/>
<protein>
    <submittedName>
        <fullName evidence="1">Uncharacterized protein</fullName>
    </submittedName>
</protein>
<accession>A0ABS6ZQY9</accession>
<dbReference type="Proteomes" id="UP000769617">
    <property type="component" value="Unassembled WGS sequence"/>
</dbReference>
<comment type="caution">
    <text evidence="1">The sequence shown here is derived from an EMBL/GenBank/DDBJ whole genome shotgun (WGS) entry which is preliminary data.</text>
</comment>
<gene>
    <name evidence="1" type="ORF">KPL81_15125</name>
</gene>
<sequence>MAIAALTQGSAVSAAEPIDQIDRAALVGAIRVATQRFEDINVALAEGYVPDPSGRCVSAATEGLAAELGGMGLHYMRPDLLGITAIEPRVDGNGLHTDFHEPAILLYEPQEDGTMKLVGVENLVFQKAWHAAGNSEPPVFAGRTWDAMADDPTTPIDEAHGFEPHYDQHVWFNDDGNVHLESFNPRVSCTHHHT</sequence>
<dbReference type="RefSeq" id="WP_219792882.1">
    <property type="nucleotide sequence ID" value="NZ_JAHYCA010000005.1"/>
</dbReference>
<dbReference type="EMBL" id="JAHYCA010000005">
    <property type="protein sequence ID" value="MBW6392484.1"/>
    <property type="molecule type" value="Genomic_DNA"/>
</dbReference>
<evidence type="ECO:0000313" key="1">
    <source>
        <dbReference type="EMBL" id="MBW6392484.1"/>
    </source>
</evidence>